<dbReference type="AlphaFoldDB" id="A0A9P8CFG9"/>
<dbReference type="EMBL" id="MU253862">
    <property type="protein sequence ID" value="KAG9245144.1"/>
    <property type="molecule type" value="Genomic_DNA"/>
</dbReference>
<keyword evidence="4" id="KW-1185">Reference proteome</keyword>
<keyword evidence="1" id="KW-0862">Zinc</keyword>
<feature type="domain" description="C2H2-type" evidence="2">
    <location>
        <begin position="145"/>
        <end position="176"/>
    </location>
</feature>
<gene>
    <name evidence="3" type="ORF">BJ878DRAFT_33263</name>
</gene>
<protein>
    <recommendedName>
        <fullName evidence="2">C2H2-type domain-containing protein</fullName>
    </recommendedName>
</protein>
<evidence type="ECO:0000256" key="1">
    <source>
        <dbReference type="PROSITE-ProRule" id="PRU00042"/>
    </source>
</evidence>
<dbReference type="GO" id="GO:0008270">
    <property type="term" value="F:zinc ion binding"/>
    <property type="evidence" value="ECO:0007669"/>
    <property type="project" value="UniProtKB-KW"/>
</dbReference>
<reference evidence="3" key="1">
    <citation type="journal article" date="2021" name="IMA Fungus">
        <title>Genomic characterization of three marine fungi, including Emericellopsis atlantica sp. nov. with signatures of a generalist lifestyle and marine biomass degradation.</title>
        <authorList>
            <person name="Hagestad O.C."/>
            <person name="Hou L."/>
            <person name="Andersen J.H."/>
            <person name="Hansen E.H."/>
            <person name="Altermark B."/>
            <person name="Li C."/>
            <person name="Kuhnert E."/>
            <person name="Cox R.J."/>
            <person name="Crous P.W."/>
            <person name="Spatafora J.W."/>
            <person name="Lail K."/>
            <person name="Amirebrahimi M."/>
            <person name="Lipzen A."/>
            <person name="Pangilinan J."/>
            <person name="Andreopoulos W."/>
            <person name="Hayes R.D."/>
            <person name="Ng V."/>
            <person name="Grigoriev I.V."/>
            <person name="Jackson S.A."/>
            <person name="Sutton T.D.S."/>
            <person name="Dobson A.D.W."/>
            <person name="Rama T."/>
        </authorList>
    </citation>
    <scope>NUCLEOTIDE SEQUENCE</scope>
    <source>
        <strain evidence="3">TRa3180A</strain>
    </source>
</reference>
<dbReference type="SMART" id="SM00355">
    <property type="entry name" value="ZnF_C2H2"/>
    <property type="match status" value="2"/>
</dbReference>
<sequence>MEHTVSVTSPQDRIKLFWNGSNDTAYSVYTRPPGSSSCAMSYGMTSSSLAKEFEANYSCRNNKSAEPMYIDELESPKQPYEDCKEVRHTPISLNWSQGTDLLKLYQLKVPKGEDPYLELDQRLDVTYQTPKIVYLDKEPPKKNVYRCGYPNGCRKTSKRRTDLERHLINVHASKEQRARFECDYRGCDRLKDDRPFTRKDHCRNHYKDFHHEDVGKAVKKENMSEREWQKAQQVWRESRVITAQFWRCAKCLNRVRNSWTCCNQRCEKERIADRPEMTHRLVVTTTTAAAAAATVMNEQADIGNNAAGQAEHVEYDRYSAVSLLCDTCCFCSQSGWIWNSNRGRYESCPACQGLAAMAAQATEDLYAHSDNGSYDGFLNGPFTG</sequence>
<keyword evidence="1" id="KW-0479">Metal-binding</keyword>
<accession>A0A9P8CFG9</accession>
<comment type="caution">
    <text evidence="3">The sequence shown here is derived from an EMBL/GenBank/DDBJ whole genome shotgun (WGS) entry which is preliminary data.</text>
</comment>
<dbReference type="PROSITE" id="PS50157">
    <property type="entry name" value="ZINC_FINGER_C2H2_2"/>
    <property type="match status" value="1"/>
</dbReference>
<evidence type="ECO:0000313" key="4">
    <source>
        <dbReference type="Proteomes" id="UP000887226"/>
    </source>
</evidence>
<dbReference type="Proteomes" id="UP000887226">
    <property type="component" value="Unassembled WGS sequence"/>
</dbReference>
<proteinExistence type="predicted"/>
<organism evidence="3 4">
    <name type="scientific">Calycina marina</name>
    <dbReference type="NCBI Taxonomy" id="1763456"/>
    <lineage>
        <taxon>Eukaryota</taxon>
        <taxon>Fungi</taxon>
        <taxon>Dikarya</taxon>
        <taxon>Ascomycota</taxon>
        <taxon>Pezizomycotina</taxon>
        <taxon>Leotiomycetes</taxon>
        <taxon>Helotiales</taxon>
        <taxon>Pezizellaceae</taxon>
        <taxon>Calycina</taxon>
    </lineage>
</organism>
<evidence type="ECO:0000313" key="3">
    <source>
        <dbReference type="EMBL" id="KAG9245144.1"/>
    </source>
</evidence>
<dbReference type="InterPro" id="IPR013087">
    <property type="entry name" value="Znf_C2H2_type"/>
</dbReference>
<dbReference type="OrthoDB" id="2687452at2759"/>
<keyword evidence="1" id="KW-0863">Zinc-finger</keyword>
<evidence type="ECO:0000259" key="2">
    <source>
        <dbReference type="PROSITE" id="PS50157"/>
    </source>
</evidence>
<name>A0A9P8CFG9_9HELO</name>
<dbReference type="Gene3D" id="3.30.160.60">
    <property type="entry name" value="Classic Zinc Finger"/>
    <property type="match status" value="1"/>
</dbReference>